<dbReference type="EMBL" id="JAHMHR010000059">
    <property type="protein sequence ID" value="KAK1659537.1"/>
    <property type="molecule type" value="Genomic_DNA"/>
</dbReference>
<keyword evidence="2" id="KW-1185">Reference proteome</keyword>
<dbReference type="RefSeq" id="XP_060424301.1">
    <property type="nucleotide sequence ID" value="XM_060566893.1"/>
</dbReference>
<accession>A0AAJ0EQG4</accession>
<proteinExistence type="predicted"/>
<evidence type="ECO:0000313" key="1">
    <source>
        <dbReference type="EMBL" id="KAK1659537.1"/>
    </source>
</evidence>
<reference evidence="1" key="1">
    <citation type="submission" date="2021-06" db="EMBL/GenBank/DDBJ databases">
        <title>Comparative genomics, transcriptomics and evolutionary studies reveal genomic signatures of adaptation to plant cell wall in hemibiotrophic fungi.</title>
        <authorList>
            <consortium name="DOE Joint Genome Institute"/>
            <person name="Baroncelli R."/>
            <person name="Diaz J.F."/>
            <person name="Benocci T."/>
            <person name="Peng M."/>
            <person name="Battaglia E."/>
            <person name="Haridas S."/>
            <person name="Andreopoulos W."/>
            <person name="Labutti K."/>
            <person name="Pangilinan J."/>
            <person name="Floch G.L."/>
            <person name="Makela M.R."/>
            <person name="Henrissat B."/>
            <person name="Grigoriev I.V."/>
            <person name="Crouch J.A."/>
            <person name="De Vries R.P."/>
            <person name="Sukno S.A."/>
            <person name="Thon M.R."/>
        </authorList>
    </citation>
    <scope>NUCLEOTIDE SEQUENCE</scope>
    <source>
        <strain evidence="1">CBS 193.32</strain>
    </source>
</reference>
<sequence>MMIGERCKPWPSSLLLISLCLKAYPPFIHIRHPFQVQPRLAEGLPLCDPSVVPPLSAVASLWTAPIVTFSMVFFSDDTPPLQPPLSGDGRLYSLTKYCVFVGSRGCSQRAKAAPTLFQ</sequence>
<comment type="caution">
    <text evidence="1">The sequence shown here is derived from an EMBL/GenBank/DDBJ whole genome shotgun (WGS) entry which is preliminary data.</text>
</comment>
<evidence type="ECO:0000313" key="2">
    <source>
        <dbReference type="Proteomes" id="UP001224890"/>
    </source>
</evidence>
<gene>
    <name evidence="1" type="ORF">BDP55DRAFT_337682</name>
</gene>
<name>A0AAJ0EQG4_9PEZI</name>
<dbReference type="AlphaFoldDB" id="A0AAJ0EQG4"/>
<dbReference type="GeneID" id="85451419"/>
<protein>
    <submittedName>
        <fullName evidence="1">Uncharacterized protein</fullName>
    </submittedName>
</protein>
<organism evidence="1 2">
    <name type="scientific">Colletotrichum godetiae</name>
    <dbReference type="NCBI Taxonomy" id="1209918"/>
    <lineage>
        <taxon>Eukaryota</taxon>
        <taxon>Fungi</taxon>
        <taxon>Dikarya</taxon>
        <taxon>Ascomycota</taxon>
        <taxon>Pezizomycotina</taxon>
        <taxon>Sordariomycetes</taxon>
        <taxon>Hypocreomycetidae</taxon>
        <taxon>Glomerellales</taxon>
        <taxon>Glomerellaceae</taxon>
        <taxon>Colletotrichum</taxon>
        <taxon>Colletotrichum acutatum species complex</taxon>
    </lineage>
</organism>
<dbReference type="Proteomes" id="UP001224890">
    <property type="component" value="Unassembled WGS sequence"/>
</dbReference>